<keyword evidence="9 17" id="KW-0675">Receptor</keyword>
<keyword evidence="5 11" id="KW-0812">Transmembrane</keyword>
<dbReference type="Pfam" id="PF00593">
    <property type="entry name" value="TonB_dep_Rec_b-barrel"/>
    <property type="match status" value="1"/>
</dbReference>
<protein>
    <submittedName>
        <fullName evidence="17">TonB-dependent receptor</fullName>
    </submittedName>
</protein>
<feature type="compositionally biased region" description="Low complexity" evidence="13">
    <location>
        <begin position="510"/>
        <end position="522"/>
    </location>
</feature>
<feature type="signal peptide" evidence="14">
    <location>
        <begin position="1"/>
        <end position="26"/>
    </location>
</feature>
<dbReference type="InterPro" id="IPR039426">
    <property type="entry name" value="TonB-dep_rcpt-like"/>
</dbReference>
<keyword evidence="3 11" id="KW-0813">Transport</keyword>
<dbReference type="SUPFAM" id="SSF56935">
    <property type="entry name" value="Porins"/>
    <property type="match status" value="1"/>
</dbReference>
<dbReference type="InterPro" id="IPR000531">
    <property type="entry name" value="Beta-barrel_TonB"/>
</dbReference>
<evidence type="ECO:0000256" key="14">
    <source>
        <dbReference type="SAM" id="SignalP"/>
    </source>
</evidence>
<evidence type="ECO:0000256" key="13">
    <source>
        <dbReference type="SAM" id="MobiDB-lite"/>
    </source>
</evidence>
<dbReference type="Gene3D" id="2.170.130.10">
    <property type="entry name" value="TonB-dependent receptor, plug domain"/>
    <property type="match status" value="1"/>
</dbReference>
<dbReference type="GO" id="GO:0044718">
    <property type="term" value="P:siderophore transmembrane transport"/>
    <property type="evidence" value="ECO:0007669"/>
    <property type="project" value="TreeGrafter"/>
</dbReference>
<dbReference type="PROSITE" id="PS52016">
    <property type="entry name" value="TONB_DEPENDENT_REC_3"/>
    <property type="match status" value="1"/>
</dbReference>
<evidence type="ECO:0000256" key="4">
    <source>
        <dbReference type="ARBA" id="ARBA00022452"/>
    </source>
</evidence>
<comment type="similarity">
    <text evidence="2 11 12">Belongs to the TonB-dependent receptor family.</text>
</comment>
<keyword evidence="8 11" id="KW-0472">Membrane</keyword>
<dbReference type="PANTHER" id="PTHR30069:SF29">
    <property type="entry name" value="HEMOGLOBIN AND HEMOGLOBIN-HAPTOGLOBIN-BINDING PROTEIN 1-RELATED"/>
    <property type="match status" value="1"/>
</dbReference>
<dbReference type="OrthoDB" id="8671598at2"/>
<evidence type="ECO:0000259" key="15">
    <source>
        <dbReference type="Pfam" id="PF00593"/>
    </source>
</evidence>
<feature type="domain" description="TonB-dependent receptor plug" evidence="16">
    <location>
        <begin position="68"/>
        <end position="167"/>
    </location>
</feature>
<evidence type="ECO:0000256" key="7">
    <source>
        <dbReference type="ARBA" id="ARBA00023077"/>
    </source>
</evidence>
<evidence type="ECO:0000256" key="6">
    <source>
        <dbReference type="ARBA" id="ARBA00022729"/>
    </source>
</evidence>
<evidence type="ECO:0000259" key="16">
    <source>
        <dbReference type="Pfam" id="PF07715"/>
    </source>
</evidence>
<dbReference type="Gene3D" id="2.40.170.20">
    <property type="entry name" value="TonB-dependent receptor, beta-barrel domain"/>
    <property type="match status" value="1"/>
</dbReference>
<evidence type="ECO:0000256" key="12">
    <source>
        <dbReference type="RuleBase" id="RU003357"/>
    </source>
</evidence>
<sequence length="741" mass="81340">MSTTPSFGRRTLVATACALFCAQVHAQTTFASASAAAPAAPPAKTADAPPMATVQVNSSADKYDARRDDTATKIVVTSEEILKHGDTALADVLKRQPGVTVSGGNAGRGGGEIRMRGLGNGYTQVLLNGEPAPPGFSLDSLSPEMVERIEIVRAATAEFSTQAIAGTINIVLKKAVKVAQRELKTSLSGAGNFISPAFNVQVSDKVEKMSYSVAVNGNVGRFHQYGYQTDEAFDPSGAQTLLRRAVRYNEGPFANLSISPRVNWTLPSGDTLTSQTFLSVNGVRPDSDTRWTATTGPLPQYASDTTSLRNLVSTARTDLNWVHKFEGGGKLDTKFGLNAFNRNNDFHQFAYNGLEELTLDEITPSSAHERGFTWTGKYSAPFAENHTLAIGWDGAAARRHEERAQLGEPIPGYEPNQLHQIFDANSARLALFAQDEWNVTPKWSVYFGLRWEGLRTTSEGNDFEGMRNQSSVLSPLFQTLWKLPNSKNDQVRFALTRTYKAPDLDRLIPRRNTTTNNGPTTPDIMGNPDLKPELAWGIDTSYEHYFGEGAMLSASAYARRIDDYTRRDVRQIGSRWVQLPVNDGSAEAHGFELEAKFPLQLFYKEAPALDLRANLARNWSHVDGVPGPDNRLADQVPLSANFGVDWKASAAWTVGGSFAFKTGGLQRVSDVAYSYATVKRDLDLYALWKATPKVQLRFSVLNALAQPFTNIDLYDTGAARLRYTRESPVTPLYRIALEMKL</sequence>
<keyword evidence="10 11" id="KW-0998">Cell outer membrane</keyword>
<proteinExistence type="inferred from homology"/>
<evidence type="ECO:0000256" key="3">
    <source>
        <dbReference type="ARBA" id="ARBA00022448"/>
    </source>
</evidence>
<comment type="caution">
    <text evidence="17">The sequence shown here is derived from an EMBL/GenBank/DDBJ whole genome shotgun (WGS) entry which is preliminary data.</text>
</comment>
<gene>
    <name evidence="17" type="ORF">E4L96_11735</name>
</gene>
<dbReference type="RefSeq" id="WP_135207408.1">
    <property type="nucleotide sequence ID" value="NZ_SPVF01000146.1"/>
</dbReference>
<feature type="region of interest" description="Disordered" evidence="13">
    <location>
        <begin position="508"/>
        <end position="528"/>
    </location>
</feature>
<keyword evidence="18" id="KW-1185">Reference proteome</keyword>
<dbReference type="PANTHER" id="PTHR30069">
    <property type="entry name" value="TONB-DEPENDENT OUTER MEMBRANE RECEPTOR"/>
    <property type="match status" value="1"/>
</dbReference>
<evidence type="ECO:0000256" key="10">
    <source>
        <dbReference type="ARBA" id="ARBA00023237"/>
    </source>
</evidence>
<evidence type="ECO:0000256" key="5">
    <source>
        <dbReference type="ARBA" id="ARBA00022692"/>
    </source>
</evidence>
<keyword evidence="7 12" id="KW-0798">TonB box</keyword>
<keyword evidence="6 14" id="KW-0732">Signal</keyword>
<organism evidence="17 18">
    <name type="scientific">Zemynaea arenosa</name>
    <dbReference type="NCBI Taxonomy" id="2561931"/>
    <lineage>
        <taxon>Bacteria</taxon>
        <taxon>Pseudomonadati</taxon>
        <taxon>Pseudomonadota</taxon>
        <taxon>Betaproteobacteria</taxon>
        <taxon>Burkholderiales</taxon>
        <taxon>Oxalobacteraceae</taxon>
        <taxon>Telluria group</taxon>
        <taxon>Zemynaea</taxon>
    </lineage>
</organism>
<evidence type="ECO:0000313" key="18">
    <source>
        <dbReference type="Proteomes" id="UP000298438"/>
    </source>
</evidence>
<evidence type="ECO:0000313" key="17">
    <source>
        <dbReference type="EMBL" id="TFW19501.1"/>
    </source>
</evidence>
<dbReference type="AlphaFoldDB" id="A0A4Y9SBH0"/>
<evidence type="ECO:0000256" key="9">
    <source>
        <dbReference type="ARBA" id="ARBA00023170"/>
    </source>
</evidence>
<dbReference type="InterPro" id="IPR037066">
    <property type="entry name" value="Plug_dom_sf"/>
</dbReference>
<dbReference type="Proteomes" id="UP000298438">
    <property type="component" value="Unassembled WGS sequence"/>
</dbReference>
<evidence type="ECO:0000256" key="11">
    <source>
        <dbReference type="PROSITE-ProRule" id="PRU01360"/>
    </source>
</evidence>
<dbReference type="GO" id="GO:0009279">
    <property type="term" value="C:cell outer membrane"/>
    <property type="evidence" value="ECO:0007669"/>
    <property type="project" value="UniProtKB-SubCell"/>
</dbReference>
<evidence type="ECO:0000256" key="1">
    <source>
        <dbReference type="ARBA" id="ARBA00004571"/>
    </source>
</evidence>
<evidence type="ECO:0000256" key="8">
    <source>
        <dbReference type="ARBA" id="ARBA00023136"/>
    </source>
</evidence>
<feature type="chain" id="PRO_5021386850" evidence="14">
    <location>
        <begin position="27"/>
        <end position="741"/>
    </location>
</feature>
<dbReference type="EMBL" id="SPVF01000146">
    <property type="protein sequence ID" value="TFW19501.1"/>
    <property type="molecule type" value="Genomic_DNA"/>
</dbReference>
<evidence type="ECO:0000256" key="2">
    <source>
        <dbReference type="ARBA" id="ARBA00009810"/>
    </source>
</evidence>
<dbReference type="Pfam" id="PF07715">
    <property type="entry name" value="Plug"/>
    <property type="match status" value="1"/>
</dbReference>
<feature type="domain" description="TonB-dependent receptor-like beta-barrel" evidence="15">
    <location>
        <begin position="270"/>
        <end position="702"/>
    </location>
</feature>
<accession>A0A4Y9SBH0</accession>
<comment type="subcellular location">
    <subcellularLocation>
        <location evidence="1 11">Cell outer membrane</location>
        <topology evidence="1 11">Multi-pass membrane protein</topology>
    </subcellularLocation>
</comment>
<dbReference type="InterPro" id="IPR012910">
    <property type="entry name" value="Plug_dom"/>
</dbReference>
<dbReference type="GO" id="GO:0015344">
    <property type="term" value="F:siderophore uptake transmembrane transporter activity"/>
    <property type="evidence" value="ECO:0007669"/>
    <property type="project" value="TreeGrafter"/>
</dbReference>
<dbReference type="CDD" id="cd01347">
    <property type="entry name" value="ligand_gated_channel"/>
    <property type="match status" value="1"/>
</dbReference>
<dbReference type="InterPro" id="IPR036942">
    <property type="entry name" value="Beta-barrel_TonB_sf"/>
</dbReference>
<name>A0A4Y9SBH0_9BURK</name>
<keyword evidence="4 11" id="KW-1134">Transmembrane beta strand</keyword>
<reference evidence="17 18" key="1">
    <citation type="submission" date="2019-03" db="EMBL/GenBank/DDBJ databases">
        <title>Draft Genome Sequence of Massilia arenosa sp. nov., a Novel Massilia Species Isolated from a Sandy-loam Maize Soil.</title>
        <authorList>
            <person name="Raths R."/>
            <person name="Peta V."/>
            <person name="Bucking H."/>
        </authorList>
    </citation>
    <scope>NUCLEOTIDE SEQUENCE [LARGE SCALE GENOMIC DNA]</scope>
    <source>
        <strain evidence="17 18">MC02</strain>
    </source>
</reference>